<evidence type="ECO:0000259" key="1">
    <source>
        <dbReference type="Pfam" id="PF06527"/>
    </source>
</evidence>
<feature type="domain" description="Transposon Tn7 transposition protein TnsD C-terminal" evidence="2">
    <location>
        <begin position="210"/>
        <end position="484"/>
    </location>
</feature>
<evidence type="ECO:0000259" key="2">
    <source>
        <dbReference type="Pfam" id="PF15978"/>
    </source>
</evidence>
<feature type="domain" description="TniQ" evidence="1">
    <location>
        <begin position="9"/>
        <end position="163"/>
    </location>
</feature>
<dbReference type="KEGG" id="mmec:FIU01_08670"/>
<sequence length="490" mass="56721">MFEADFELPNIFPDETVYSWSARYHKLSAHHAEYLTSNILFGNTSSALRLDIPNRLNQFGHNTKQVLGSPLQLLLNHTNLKFHIPFLDKVLFNTVIDNLLITENNSRARGLLGLNKFPGNLLHTLKICQNCKKAQLSEHHFNYWITEHQFASSFFCSNHQMPLDTYLVPFYRGYVDRLYLPSQAQRDLKEIALDISTLELSLRKVSNWGYWLSTQKNLHLDQSKLRWCYLYKCTELNLVSFDGAARTIQLRDKFVKYYGSDFLSIFGQELLGDLFDVNCGFISSLVRGSKASKHPLKHILMLNLLFTSPEEFESILSRVIEDLTLGGDVACFNRITINQHKLKEAVRLGIPISRVAVDFNTNITSAIKYIDKKQISRPKKPRIKGTNLEQQLVQIIESGIDRKSICMSLGIKASFLRDYLSNHQKLKELWSSQQQIKLIERHRDDFRKILNDNQGRSVRGLLRIPGNGIQWLRKHDSAWLEENLKALWNL</sequence>
<dbReference type="AlphaFoldDB" id="A0A5B8CU52"/>
<dbReference type="OrthoDB" id="470139at2"/>
<dbReference type="InterPro" id="IPR032750">
    <property type="entry name" value="TnsD_C"/>
</dbReference>
<protein>
    <submittedName>
        <fullName evidence="3">Uncharacterized protein</fullName>
    </submittedName>
</protein>
<accession>A0A5B8CU52</accession>
<gene>
    <name evidence="3" type="ORF">FIU01_08670</name>
</gene>
<dbReference type="Pfam" id="PF06527">
    <property type="entry name" value="TniQ"/>
    <property type="match status" value="1"/>
</dbReference>
<keyword evidence="4" id="KW-1185">Reference proteome</keyword>
<proteinExistence type="predicted"/>
<dbReference type="Proteomes" id="UP000311008">
    <property type="component" value="Chromosome"/>
</dbReference>
<organism evidence="3 4">
    <name type="scientific">Methylophilus medardicus</name>
    <dbReference type="NCBI Taxonomy" id="2588534"/>
    <lineage>
        <taxon>Bacteria</taxon>
        <taxon>Pseudomonadati</taxon>
        <taxon>Pseudomonadota</taxon>
        <taxon>Betaproteobacteria</taxon>
        <taxon>Nitrosomonadales</taxon>
        <taxon>Methylophilaceae</taxon>
        <taxon>Methylophilus</taxon>
    </lineage>
</organism>
<evidence type="ECO:0000313" key="4">
    <source>
        <dbReference type="Proteomes" id="UP000311008"/>
    </source>
</evidence>
<dbReference type="RefSeq" id="WP_140003926.1">
    <property type="nucleotide sequence ID" value="NZ_CP040946.1"/>
</dbReference>
<reference evidence="4" key="1">
    <citation type="journal article" date="2019" name="ISME J.">
        <title>Evolution in action: habitat transition from sediment to the pelagial leads to genome streamlining in Methylophilaceae.</title>
        <authorList>
            <person name="Salcher M."/>
            <person name="Schaefle D."/>
            <person name="Kaspar M."/>
            <person name="Neuenschwander S.M."/>
            <person name="Ghai R."/>
        </authorList>
    </citation>
    <scope>NUCLEOTIDE SEQUENCE [LARGE SCALE GENOMIC DNA]</scope>
    <source>
        <strain evidence="4">MMS-M-51</strain>
    </source>
</reference>
<evidence type="ECO:0000313" key="3">
    <source>
        <dbReference type="EMBL" id="QDC44596.1"/>
    </source>
</evidence>
<dbReference type="EMBL" id="CP040946">
    <property type="protein sequence ID" value="QDC44596.1"/>
    <property type="molecule type" value="Genomic_DNA"/>
</dbReference>
<dbReference type="InterPro" id="IPR009492">
    <property type="entry name" value="TniQ"/>
</dbReference>
<dbReference type="Pfam" id="PF15978">
    <property type="entry name" value="TnsD"/>
    <property type="match status" value="1"/>
</dbReference>
<name>A0A5B8CU52_9PROT</name>